<reference evidence="2" key="1">
    <citation type="journal article" date="2016" name="Nature">
        <title>Genome evolution in the allotetraploid frog Xenopus laevis.</title>
        <authorList>
            <person name="Session A.M."/>
            <person name="Uno Y."/>
            <person name="Kwon T."/>
            <person name="Chapman J.A."/>
            <person name="Toyoda A."/>
            <person name="Takahashi S."/>
            <person name="Fukui A."/>
            <person name="Hikosaka A."/>
            <person name="Suzuki A."/>
            <person name="Kondo M."/>
            <person name="van Heeringen S.J."/>
            <person name="Quigley I."/>
            <person name="Heinz S."/>
            <person name="Ogino H."/>
            <person name="Ochi H."/>
            <person name="Hellsten U."/>
            <person name="Lyons J.B."/>
            <person name="Simakov O."/>
            <person name="Putnam N."/>
            <person name="Stites J."/>
            <person name="Kuroki Y."/>
            <person name="Tanaka T."/>
            <person name="Michiue T."/>
            <person name="Watanabe M."/>
            <person name="Bogdanovic O."/>
            <person name="Lister R."/>
            <person name="Georgiou G."/>
            <person name="Paranjpe S.S."/>
            <person name="van Kruijsbergen I."/>
            <person name="Shu S."/>
            <person name="Carlson J."/>
            <person name="Kinoshita T."/>
            <person name="Ohta Y."/>
            <person name="Mawaribuchi S."/>
            <person name="Jenkins J."/>
            <person name="Grimwood J."/>
            <person name="Schmutz J."/>
            <person name="Mitros T."/>
            <person name="Mozaffari S.V."/>
            <person name="Suzuki Y."/>
            <person name="Haramoto Y."/>
            <person name="Yamamoto T.S."/>
            <person name="Takagi C."/>
            <person name="Heald R."/>
            <person name="Miller K."/>
            <person name="Haudenschild C."/>
            <person name="Kitzman J."/>
            <person name="Nakayama T."/>
            <person name="Izutsu Y."/>
            <person name="Robert J."/>
            <person name="Fortriede J."/>
            <person name="Burns K."/>
            <person name="Lotay V."/>
            <person name="Karimi K."/>
            <person name="Yasuoka Y."/>
            <person name="Dichmann D.S."/>
            <person name="Flajnik M.F."/>
            <person name="Houston D.W."/>
            <person name="Shendure J."/>
            <person name="DuPasquier L."/>
            <person name="Vize P.D."/>
            <person name="Zorn A.M."/>
            <person name="Ito M."/>
            <person name="Marcotte E.M."/>
            <person name="Wallingford J.B."/>
            <person name="Ito Y."/>
            <person name="Asashima M."/>
            <person name="Ueno N."/>
            <person name="Matsuda Y."/>
            <person name="Veenstra G.J."/>
            <person name="Fujiyama A."/>
            <person name="Harland R.M."/>
            <person name="Taira M."/>
            <person name="Rokhsar D.S."/>
        </authorList>
    </citation>
    <scope>NUCLEOTIDE SEQUENCE [LARGE SCALE GENOMIC DNA]</scope>
    <source>
        <strain evidence="2">J</strain>
    </source>
</reference>
<evidence type="ECO:0000313" key="2">
    <source>
        <dbReference type="Proteomes" id="UP000694892"/>
    </source>
</evidence>
<proteinExistence type="predicted"/>
<accession>A0A974C8U5</accession>
<protein>
    <submittedName>
        <fullName evidence="1">Uncharacterized protein</fullName>
    </submittedName>
</protein>
<dbReference type="EMBL" id="CM004480">
    <property type="protein sequence ID" value="OCT68211.1"/>
    <property type="molecule type" value="Genomic_DNA"/>
</dbReference>
<evidence type="ECO:0000313" key="1">
    <source>
        <dbReference type="EMBL" id="OCT68211.1"/>
    </source>
</evidence>
<organism evidence="1 2">
    <name type="scientific">Xenopus laevis</name>
    <name type="common">African clawed frog</name>
    <dbReference type="NCBI Taxonomy" id="8355"/>
    <lineage>
        <taxon>Eukaryota</taxon>
        <taxon>Metazoa</taxon>
        <taxon>Chordata</taxon>
        <taxon>Craniata</taxon>
        <taxon>Vertebrata</taxon>
        <taxon>Euteleostomi</taxon>
        <taxon>Amphibia</taxon>
        <taxon>Batrachia</taxon>
        <taxon>Anura</taxon>
        <taxon>Pipoidea</taxon>
        <taxon>Pipidae</taxon>
        <taxon>Xenopodinae</taxon>
        <taxon>Xenopus</taxon>
        <taxon>Xenopus</taxon>
    </lineage>
</organism>
<dbReference type="AlphaFoldDB" id="A0A974C8U5"/>
<sequence>MPQLKISLNRFCESQDDEFASTSNIYTNSSSGPAFGSYCEVFVIMKGSGTLLHPSLDFEKMYKIGSFSQ</sequence>
<gene>
    <name evidence="1" type="ORF">XELAEV_18039508mg</name>
</gene>
<dbReference type="Proteomes" id="UP000694892">
    <property type="component" value="Chromosome 8L"/>
</dbReference>
<name>A0A974C8U5_XENLA</name>